<dbReference type="SUPFAM" id="SSF54427">
    <property type="entry name" value="NTF2-like"/>
    <property type="match status" value="1"/>
</dbReference>
<dbReference type="Gene3D" id="3.10.450.50">
    <property type="match status" value="1"/>
</dbReference>
<dbReference type="NCBIfam" id="TIGR02937">
    <property type="entry name" value="sigma70-ECF"/>
    <property type="match status" value="1"/>
</dbReference>
<reference evidence="8 9" key="1">
    <citation type="submission" date="2024-10" db="EMBL/GenBank/DDBJ databases">
        <title>The Natural Products Discovery Center: Release of the First 8490 Sequenced Strains for Exploring Actinobacteria Biosynthetic Diversity.</title>
        <authorList>
            <person name="Kalkreuter E."/>
            <person name="Kautsar S.A."/>
            <person name="Yang D."/>
            <person name="Bader C.D."/>
            <person name="Teijaro C.N."/>
            <person name="Fluegel L."/>
            <person name="Davis C.M."/>
            <person name="Simpson J.R."/>
            <person name="Lauterbach L."/>
            <person name="Steele A.D."/>
            <person name="Gui C."/>
            <person name="Meng S."/>
            <person name="Li G."/>
            <person name="Viehrig K."/>
            <person name="Ye F."/>
            <person name="Su P."/>
            <person name="Kiefer A.F."/>
            <person name="Nichols A."/>
            <person name="Cepeda A.J."/>
            <person name="Yan W."/>
            <person name="Fan B."/>
            <person name="Jiang Y."/>
            <person name="Adhikari A."/>
            <person name="Zheng C.-J."/>
            <person name="Schuster L."/>
            <person name="Cowan T.M."/>
            <person name="Smanski M.J."/>
            <person name="Chevrette M.G."/>
            <person name="De Carvalho L.P.S."/>
            <person name="Shen B."/>
        </authorList>
    </citation>
    <scope>NUCLEOTIDE SEQUENCE [LARGE SCALE GENOMIC DNA]</scope>
    <source>
        <strain evidence="8 9">NPDC000087</strain>
    </source>
</reference>
<evidence type="ECO:0000313" key="8">
    <source>
        <dbReference type="EMBL" id="MFF5292385.1"/>
    </source>
</evidence>
<keyword evidence="4" id="KW-0731">Sigma factor</keyword>
<feature type="domain" description="RNA polymerase sigma factor 70 region 4 type 2" evidence="7">
    <location>
        <begin position="107"/>
        <end position="157"/>
    </location>
</feature>
<evidence type="ECO:0000256" key="4">
    <source>
        <dbReference type="ARBA" id="ARBA00023082"/>
    </source>
</evidence>
<evidence type="ECO:0000256" key="5">
    <source>
        <dbReference type="ARBA" id="ARBA00023163"/>
    </source>
</evidence>
<dbReference type="Proteomes" id="UP001602245">
    <property type="component" value="Unassembled WGS sequence"/>
</dbReference>
<dbReference type="SUPFAM" id="SSF88946">
    <property type="entry name" value="Sigma2 domain of RNA polymerase sigma factors"/>
    <property type="match status" value="1"/>
</dbReference>
<comment type="caution">
    <text evidence="8">The sequence shown here is derived from an EMBL/GenBank/DDBJ whole genome shotgun (WGS) entry which is preliminary data.</text>
</comment>
<gene>
    <name evidence="8" type="ORF">ACFY35_23330</name>
</gene>
<sequence>MSELENLAARFEADRPHLRQVAQRILGSAHEADDAVQEAWVRLSRSDTAEVDNLTGWLTTVVSRVCLDMLRSRQARREDPAELPVLAAETADPEQEAVMADALGPALLLVLDTLGPRERLAFVLHDMFAVPFPQIAEIIGASPAVARQLASRARRRIQGTDPTEDGQTTRKREIVEAFLAAARGGEFAALLQLLDPSVILSADEAAVAMGNTNALSEGPEAVAGVFNGRAKALRTAYIDGVPGLVWALRGEPKVVFAFAFEDGLITGIEQLADPETLAALEIEFV</sequence>
<dbReference type="InterPro" id="IPR032710">
    <property type="entry name" value="NTF2-like_dom_sf"/>
</dbReference>
<proteinExistence type="inferred from homology"/>
<dbReference type="PANTHER" id="PTHR30173">
    <property type="entry name" value="SIGMA 19 FACTOR"/>
    <property type="match status" value="1"/>
</dbReference>
<evidence type="ECO:0000256" key="2">
    <source>
        <dbReference type="ARBA" id="ARBA00011344"/>
    </source>
</evidence>
<organism evidence="8 9">
    <name type="scientific">Paractinoplanes globisporus</name>
    <dbReference type="NCBI Taxonomy" id="113565"/>
    <lineage>
        <taxon>Bacteria</taxon>
        <taxon>Bacillati</taxon>
        <taxon>Actinomycetota</taxon>
        <taxon>Actinomycetes</taxon>
        <taxon>Micromonosporales</taxon>
        <taxon>Micromonosporaceae</taxon>
        <taxon>Paractinoplanes</taxon>
    </lineage>
</organism>
<evidence type="ECO:0000256" key="3">
    <source>
        <dbReference type="ARBA" id="ARBA00023015"/>
    </source>
</evidence>
<comment type="similarity">
    <text evidence="1">Belongs to the sigma-70 factor family. ECF subfamily.</text>
</comment>
<keyword evidence="3" id="KW-0805">Transcription regulation</keyword>
<dbReference type="SUPFAM" id="SSF88659">
    <property type="entry name" value="Sigma3 and sigma4 domains of RNA polymerase sigma factors"/>
    <property type="match status" value="1"/>
</dbReference>
<dbReference type="Pfam" id="PF04542">
    <property type="entry name" value="Sigma70_r2"/>
    <property type="match status" value="1"/>
</dbReference>
<evidence type="ECO:0000256" key="1">
    <source>
        <dbReference type="ARBA" id="ARBA00010641"/>
    </source>
</evidence>
<dbReference type="InterPro" id="IPR014284">
    <property type="entry name" value="RNA_pol_sigma-70_dom"/>
</dbReference>
<dbReference type="InterPro" id="IPR007627">
    <property type="entry name" value="RNA_pol_sigma70_r2"/>
</dbReference>
<dbReference type="PANTHER" id="PTHR30173:SF43">
    <property type="entry name" value="ECF RNA POLYMERASE SIGMA FACTOR SIGI-RELATED"/>
    <property type="match status" value="1"/>
</dbReference>
<dbReference type="InterPro" id="IPR052704">
    <property type="entry name" value="ECF_Sigma-70_Domain"/>
</dbReference>
<feature type="domain" description="RNA polymerase sigma-70 region 2" evidence="6">
    <location>
        <begin position="11"/>
        <end position="75"/>
    </location>
</feature>
<dbReference type="Pfam" id="PF08281">
    <property type="entry name" value="Sigma70_r4_2"/>
    <property type="match status" value="1"/>
</dbReference>
<comment type="subunit">
    <text evidence="2">Interacts transiently with the RNA polymerase catalytic core formed by RpoA, RpoB, RpoC and RpoZ (2 alpha, 1 beta, 1 beta' and 1 omega subunit) to form the RNA polymerase holoenzyme that can initiate transcription.</text>
</comment>
<dbReference type="InterPro" id="IPR036388">
    <property type="entry name" value="WH-like_DNA-bd_sf"/>
</dbReference>
<accession>A0ABW6WGH6</accession>
<dbReference type="Gene3D" id="1.10.1740.10">
    <property type="match status" value="1"/>
</dbReference>
<dbReference type="InterPro" id="IPR013249">
    <property type="entry name" value="RNA_pol_sigma70_r4_t2"/>
</dbReference>
<evidence type="ECO:0000259" key="7">
    <source>
        <dbReference type="Pfam" id="PF08281"/>
    </source>
</evidence>
<dbReference type="InterPro" id="IPR013325">
    <property type="entry name" value="RNA_pol_sigma_r2"/>
</dbReference>
<evidence type="ECO:0000313" key="9">
    <source>
        <dbReference type="Proteomes" id="UP001602245"/>
    </source>
</evidence>
<evidence type="ECO:0000259" key="6">
    <source>
        <dbReference type="Pfam" id="PF04542"/>
    </source>
</evidence>
<name>A0ABW6WGH6_9ACTN</name>
<dbReference type="Gene3D" id="1.10.10.10">
    <property type="entry name" value="Winged helix-like DNA-binding domain superfamily/Winged helix DNA-binding domain"/>
    <property type="match status" value="1"/>
</dbReference>
<dbReference type="InterPro" id="IPR013324">
    <property type="entry name" value="RNA_pol_sigma_r3/r4-like"/>
</dbReference>
<protein>
    <submittedName>
        <fullName evidence="8">Sigma-70 family RNA polymerase sigma factor</fullName>
    </submittedName>
</protein>
<keyword evidence="9" id="KW-1185">Reference proteome</keyword>
<keyword evidence="5" id="KW-0804">Transcription</keyword>
<dbReference type="RefSeq" id="WP_026206091.1">
    <property type="nucleotide sequence ID" value="NZ_JBIAZU010000004.1"/>
</dbReference>
<dbReference type="EMBL" id="JBIAZU010000004">
    <property type="protein sequence ID" value="MFF5292385.1"/>
    <property type="molecule type" value="Genomic_DNA"/>
</dbReference>